<dbReference type="InterPro" id="IPR014710">
    <property type="entry name" value="RmlC-like_jellyroll"/>
</dbReference>
<dbReference type="Proteomes" id="UP001152622">
    <property type="component" value="Chromosome 8"/>
</dbReference>
<gene>
    <name evidence="1" type="ORF">SKAU_G00235670</name>
</gene>
<dbReference type="Gene3D" id="2.60.120.10">
    <property type="entry name" value="Jelly Rolls"/>
    <property type="match status" value="1"/>
</dbReference>
<dbReference type="EMBL" id="JAINUF010000008">
    <property type="protein sequence ID" value="KAJ8352091.1"/>
    <property type="molecule type" value="Genomic_DNA"/>
</dbReference>
<organism evidence="1 2">
    <name type="scientific">Synaphobranchus kaupii</name>
    <name type="common">Kaup's arrowtooth eel</name>
    <dbReference type="NCBI Taxonomy" id="118154"/>
    <lineage>
        <taxon>Eukaryota</taxon>
        <taxon>Metazoa</taxon>
        <taxon>Chordata</taxon>
        <taxon>Craniata</taxon>
        <taxon>Vertebrata</taxon>
        <taxon>Euteleostomi</taxon>
        <taxon>Actinopterygii</taxon>
        <taxon>Neopterygii</taxon>
        <taxon>Teleostei</taxon>
        <taxon>Anguilliformes</taxon>
        <taxon>Synaphobranchidae</taxon>
        <taxon>Synaphobranchus</taxon>
    </lineage>
</organism>
<dbReference type="OrthoDB" id="21144at2759"/>
<evidence type="ECO:0000313" key="2">
    <source>
        <dbReference type="Proteomes" id="UP001152622"/>
    </source>
</evidence>
<sequence>MISPKMVAAHASASAEWIICLDKRPAERSGEDVDIILARLKDVKAFEKFHPSLLQQICLCGFYECLEKGITCRSSSVSNTV</sequence>
<reference evidence="1" key="1">
    <citation type="journal article" date="2023" name="Science">
        <title>Genome structures resolve the early diversification of teleost fishes.</title>
        <authorList>
            <person name="Parey E."/>
            <person name="Louis A."/>
            <person name="Montfort J."/>
            <person name="Bouchez O."/>
            <person name="Roques C."/>
            <person name="Iampietro C."/>
            <person name="Lluch J."/>
            <person name="Castinel A."/>
            <person name="Donnadieu C."/>
            <person name="Desvignes T."/>
            <person name="Floi Bucao C."/>
            <person name="Jouanno E."/>
            <person name="Wen M."/>
            <person name="Mejri S."/>
            <person name="Dirks R."/>
            <person name="Jansen H."/>
            <person name="Henkel C."/>
            <person name="Chen W.J."/>
            <person name="Zahm M."/>
            <person name="Cabau C."/>
            <person name="Klopp C."/>
            <person name="Thompson A.W."/>
            <person name="Robinson-Rechavi M."/>
            <person name="Braasch I."/>
            <person name="Lecointre G."/>
            <person name="Bobe J."/>
            <person name="Postlethwait J.H."/>
            <person name="Berthelot C."/>
            <person name="Roest Crollius H."/>
            <person name="Guiguen Y."/>
        </authorList>
    </citation>
    <scope>NUCLEOTIDE SEQUENCE</scope>
    <source>
        <strain evidence="1">WJC10195</strain>
    </source>
</reference>
<proteinExistence type="predicted"/>
<evidence type="ECO:0000313" key="1">
    <source>
        <dbReference type="EMBL" id="KAJ8352091.1"/>
    </source>
</evidence>
<comment type="caution">
    <text evidence="1">The sequence shown here is derived from an EMBL/GenBank/DDBJ whole genome shotgun (WGS) entry which is preliminary data.</text>
</comment>
<dbReference type="AlphaFoldDB" id="A0A9Q1ITT9"/>
<keyword evidence="2" id="KW-1185">Reference proteome</keyword>
<protein>
    <submittedName>
        <fullName evidence="1">Uncharacterized protein</fullName>
    </submittedName>
</protein>
<name>A0A9Q1ITT9_SYNKA</name>
<accession>A0A9Q1ITT9</accession>